<keyword evidence="6 8" id="KW-0472">Membrane</keyword>
<dbReference type="PANTHER" id="PTHR33562">
    <property type="entry name" value="ATILLA, ISOFORM B-RELATED-RELATED"/>
    <property type="match status" value="1"/>
</dbReference>
<keyword evidence="2" id="KW-0325">Glycoprotein</keyword>
<evidence type="ECO:0000256" key="6">
    <source>
        <dbReference type="ARBA" id="ARBA00023136"/>
    </source>
</evidence>
<gene>
    <name evidence="9" type="ORF">ILUMI_12493</name>
</gene>
<name>A0A8K0CU48_IGNLU</name>
<keyword evidence="7" id="KW-0449">Lipoprotein</keyword>
<feature type="transmembrane region" description="Helical" evidence="8">
    <location>
        <begin position="6"/>
        <end position="24"/>
    </location>
</feature>
<feature type="transmembrane region" description="Helical" evidence="8">
    <location>
        <begin position="109"/>
        <end position="125"/>
    </location>
</feature>
<comment type="caution">
    <text evidence="9">The sequence shown here is derived from an EMBL/GenBank/DDBJ whole genome shotgun (WGS) entry which is preliminary data.</text>
</comment>
<accession>A0A8K0CU48</accession>
<evidence type="ECO:0000256" key="2">
    <source>
        <dbReference type="ARBA" id="ARBA00022622"/>
    </source>
</evidence>
<sequence length="126" mass="14546">MFFLSLNWFFILSFIFLTYVVRYGDCLTCYTCSSDAGGDCDFPINIIKVYENKCAPHENRCFVVNKTINGYRRIRRGCSDEDYCPGNTRVFSTGCSDCSWDLCNSSPQILLSWIILVTLIVFNFVY</sequence>
<keyword evidence="3 8" id="KW-0812">Transmembrane</keyword>
<dbReference type="SUPFAM" id="SSF57302">
    <property type="entry name" value="Snake toxin-like"/>
    <property type="match status" value="1"/>
</dbReference>
<keyword evidence="10" id="KW-1185">Reference proteome</keyword>
<evidence type="ECO:0000256" key="7">
    <source>
        <dbReference type="ARBA" id="ARBA00023288"/>
    </source>
</evidence>
<evidence type="ECO:0008006" key="11">
    <source>
        <dbReference type="Google" id="ProtNLM"/>
    </source>
</evidence>
<dbReference type="GO" id="GO:0098552">
    <property type="term" value="C:side of membrane"/>
    <property type="evidence" value="ECO:0007669"/>
    <property type="project" value="UniProtKB-KW"/>
</dbReference>
<evidence type="ECO:0000256" key="3">
    <source>
        <dbReference type="ARBA" id="ARBA00022692"/>
    </source>
</evidence>
<reference evidence="9" key="1">
    <citation type="submission" date="2019-08" db="EMBL/GenBank/DDBJ databases">
        <title>The genome of the North American firefly Photinus pyralis.</title>
        <authorList>
            <consortium name="Photinus pyralis genome working group"/>
            <person name="Fallon T.R."/>
            <person name="Sander Lower S.E."/>
            <person name="Weng J.-K."/>
        </authorList>
    </citation>
    <scope>NUCLEOTIDE SEQUENCE</scope>
    <source>
        <strain evidence="9">TRF0915ILg1</strain>
        <tissue evidence="9">Whole body</tissue>
    </source>
</reference>
<dbReference type="Gene3D" id="2.10.60.10">
    <property type="entry name" value="CD59"/>
    <property type="match status" value="1"/>
</dbReference>
<dbReference type="AlphaFoldDB" id="A0A8K0CU48"/>
<protein>
    <recommendedName>
        <fullName evidence="11">Protein sleepless</fullName>
    </recommendedName>
</protein>
<comment type="subcellular location">
    <subcellularLocation>
        <location evidence="1">Membrane</location>
        <topology evidence="1">Lipid-anchor</topology>
        <topology evidence="1">GPI-anchor</topology>
    </subcellularLocation>
</comment>
<dbReference type="InterPro" id="IPR050975">
    <property type="entry name" value="Sleep_regulator"/>
</dbReference>
<evidence type="ECO:0000256" key="8">
    <source>
        <dbReference type="SAM" id="Phobius"/>
    </source>
</evidence>
<organism evidence="9 10">
    <name type="scientific">Ignelater luminosus</name>
    <name type="common">Cucubano</name>
    <name type="synonym">Pyrophorus luminosus</name>
    <dbReference type="NCBI Taxonomy" id="2038154"/>
    <lineage>
        <taxon>Eukaryota</taxon>
        <taxon>Metazoa</taxon>
        <taxon>Ecdysozoa</taxon>
        <taxon>Arthropoda</taxon>
        <taxon>Hexapoda</taxon>
        <taxon>Insecta</taxon>
        <taxon>Pterygota</taxon>
        <taxon>Neoptera</taxon>
        <taxon>Endopterygota</taxon>
        <taxon>Coleoptera</taxon>
        <taxon>Polyphaga</taxon>
        <taxon>Elateriformia</taxon>
        <taxon>Elateroidea</taxon>
        <taxon>Elateridae</taxon>
        <taxon>Agrypninae</taxon>
        <taxon>Pyrophorini</taxon>
        <taxon>Ignelater</taxon>
    </lineage>
</organism>
<evidence type="ECO:0000256" key="5">
    <source>
        <dbReference type="ARBA" id="ARBA00022989"/>
    </source>
</evidence>
<dbReference type="OrthoDB" id="6692451at2759"/>
<evidence type="ECO:0000256" key="1">
    <source>
        <dbReference type="ARBA" id="ARBA00004589"/>
    </source>
</evidence>
<keyword evidence="2" id="KW-0336">GPI-anchor</keyword>
<evidence type="ECO:0000256" key="4">
    <source>
        <dbReference type="ARBA" id="ARBA00022729"/>
    </source>
</evidence>
<keyword evidence="4" id="KW-0732">Signal</keyword>
<evidence type="ECO:0000313" key="10">
    <source>
        <dbReference type="Proteomes" id="UP000801492"/>
    </source>
</evidence>
<evidence type="ECO:0000313" key="9">
    <source>
        <dbReference type="EMBL" id="KAF2893690.1"/>
    </source>
</evidence>
<proteinExistence type="predicted"/>
<dbReference type="Proteomes" id="UP000801492">
    <property type="component" value="Unassembled WGS sequence"/>
</dbReference>
<dbReference type="InterPro" id="IPR045860">
    <property type="entry name" value="Snake_toxin-like_sf"/>
</dbReference>
<keyword evidence="5 8" id="KW-1133">Transmembrane helix</keyword>
<dbReference type="EMBL" id="VTPC01007757">
    <property type="protein sequence ID" value="KAF2893690.1"/>
    <property type="molecule type" value="Genomic_DNA"/>
</dbReference>
<dbReference type="PANTHER" id="PTHR33562:SF2">
    <property type="entry name" value="PROTEIN QUIVER"/>
    <property type="match status" value="1"/>
</dbReference>